<reference evidence="8" key="1">
    <citation type="submission" date="2020-07" db="EMBL/GenBank/DDBJ databases">
        <title>Huge and variable diversity of episymbiotic CPR bacteria and DPANN archaea in groundwater ecosystems.</title>
        <authorList>
            <person name="He C.Y."/>
            <person name="Keren R."/>
            <person name="Whittaker M."/>
            <person name="Farag I.F."/>
            <person name="Doudna J."/>
            <person name="Cate J.H.D."/>
            <person name="Banfield J.F."/>
        </authorList>
    </citation>
    <scope>NUCLEOTIDE SEQUENCE</scope>
    <source>
        <strain evidence="8">NC_groundwater_717_Ag_S-0.2um_59_8</strain>
    </source>
</reference>
<evidence type="ECO:0000256" key="3">
    <source>
        <dbReference type="ARBA" id="ARBA00022475"/>
    </source>
</evidence>
<dbReference type="InterPro" id="IPR007140">
    <property type="entry name" value="DUF350"/>
</dbReference>
<dbReference type="AlphaFoldDB" id="A0A932GQJ2"/>
<feature type="transmembrane region" description="Helical" evidence="7">
    <location>
        <begin position="12"/>
        <end position="34"/>
    </location>
</feature>
<keyword evidence="4 7" id="KW-0812">Transmembrane</keyword>
<comment type="caution">
    <text evidence="8">The sequence shown here is derived from an EMBL/GenBank/DDBJ whole genome shotgun (WGS) entry which is preliminary data.</text>
</comment>
<evidence type="ECO:0000313" key="9">
    <source>
        <dbReference type="Proteomes" id="UP000741360"/>
    </source>
</evidence>
<sequence>MNALFKVFGSLFYSFLGIVILVIAYKVLSMVVPFDIDKKLAEENNTAVGIFVAGAFVAIGLIVAAAIF</sequence>
<keyword evidence="6 7" id="KW-0472">Membrane</keyword>
<protein>
    <submittedName>
        <fullName evidence="8">DUF350 domain-containing protein</fullName>
    </submittedName>
</protein>
<dbReference type="EMBL" id="JACPSX010000168">
    <property type="protein sequence ID" value="MBI3015140.1"/>
    <property type="molecule type" value="Genomic_DNA"/>
</dbReference>
<dbReference type="Pfam" id="PF03994">
    <property type="entry name" value="DUF350"/>
    <property type="match status" value="1"/>
</dbReference>
<accession>A0A932GQJ2</accession>
<comment type="subcellular location">
    <subcellularLocation>
        <location evidence="1">Cell membrane</location>
        <topology evidence="1">Multi-pass membrane protein</topology>
    </subcellularLocation>
</comment>
<name>A0A932GQJ2_UNCTE</name>
<evidence type="ECO:0000256" key="1">
    <source>
        <dbReference type="ARBA" id="ARBA00004651"/>
    </source>
</evidence>
<keyword evidence="3" id="KW-1003">Cell membrane</keyword>
<keyword evidence="5 7" id="KW-1133">Transmembrane helix</keyword>
<evidence type="ECO:0000256" key="7">
    <source>
        <dbReference type="SAM" id="Phobius"/>
    </source>
</evidence>
<evidence type="ECO:0000256" key="6">
    <source>
        <dbReference type="ARBA" id="ARBA00023136"/>
    </source>
</evidence>
<dbReference type="Proteomes" id="UP000741360">
    <property type="component" value="Unassembled WGS sequence"/>
</dbReference>
<comment type="similarity">
    <text evidence="2">Belongs to the UPF0719 family.</text>
</comment>
<evidence type="ECO:0000256" key="4">
    <source>
        <dbReference type="ARBA" id="ARBA00022692"/>
    </source>
</evidence>
<feature type="transmembrane region" description="Helical" evidence="7">
    <location>
        <begin position="46"/>
        <end position="67"/>
    </location>
</feature>
<gene>
    <name evidence="8" type="ORF">HYY65_08805</name>
</gene>
<evidence type="ECO:0000256" key="2">
    <source>
        <dbReference type="ARBA" id="ARBA00005779"/>
    </source>
</evidence>
<evidence type="ECO:0000256" key="5">
    <source>
        <dbReference type="ARBA" id="ARBA00022989"/>
    </source>
</evidence>
<dbReference type="GO" id="GO:0005886">
    <property type="term" value="C:plasma membrane"/>
    <property type="evidence" value="ECO:0007669"/>
    <property type="project" value="UniProtKB-SubCell"/>
</dbReference>
<organism evidence="8 9">
    <name type="scientific">Tectimicrobiota bacterium</name>
    <dbReference type="NCBI Taxonomy" id="2528274"/>
    <lineage>
        <taxon>Bacteria</taxon>
        <taxon>Pseudomonadati</taxon>
        <taxon>Nitrospinota/Tectimicrobiota group</taxon>
        <taxon>Candidatus Tectimicrobiota</taxon>
    </lineage>
</organism>
<proteinExistence type="inferred from homology"/>
<evidence type="ECO:0000313" key="8">
    <source>
        <dbReference type="EMBL" id="MBI3015140.1"/>
    </source>
</evidence>